<proteinExistence type="inferred from homology"/>
<dbReference type="Pfam" id="PF07985">
    <property type="entry name" value="SRR1"/>
    <property type="match status" value="1"/>
</dbReference>
<dbReference type="InterPro" id="IPR040044">
    <property type="entry name" value="SRR1L"/>
</dbReference>
<name>A0A5F8HH81_MONDO</name>
<keyword evidence="5" id="KW-1185">Reference proteome</keyword>
<comment type="similarity">
    <text evidence="1">Belongs to the SRR1 family.</text>
</comment>
<reference evidence="4" key="2">
    <citation type="submission" date="2025-08" db="UniProtKB">
        <authorList>
            <consortium name="Ensembl"/>
        </authorList>
    </citation>
    <scope>IDENTIFICATION</scope>
</reference>
<dbReference type="PANTHER" id="PTHR28626:SF3">
    <property type="entry name" value="SRR1-LIKE PROTEIN"/>
    <property type="match status" value="1"/>
</dbReference>
<dbReference type="GeneTree" id="ENSGT00390000003948"/>
<evidence type="ECO:0000256" key="2">
    <source>
        <dbReference type="SAM" id="MobiDB-lite"/>
    </source>
</evidence>
<dbReference type="InParanoid" id="A0A5F8HH81"/>
<dbReference type="GO" id="GO:0005634">
    <property type="term" value="C:nucleus"/>
    <property type="evidence" value="ECO:0000318"/>
    <property type="project" value="GO_Central"/>
</dbReference>
<dbReference type="STRING" id="13616.ENSMODP00000059179"/>
<organism evidence="4 5">
    <name type="scientific">Monodelphis domestica</name>
    <name type="common">Gray short-tailed opossum</name>
    <dbReference type="NCBI Taxonomy" id="13616"/>
    <lineage>
        <taxon>Eukaryota</taxon>
        <taxon>Metazoa</taxon>
        <taxon>Chordata</taxon>
        <taxon>Craniata</taxon>
        <taxon>Vertebrata</taxon>
        <taxon>Euteleostomi</taxon>
        <taxon>Mammalia</taxon>
        <taxon>Metatheria</taxon>
        <taxon>Didelphimorphia</taxon>
        <taxon>Didelphidae</taxon>
        <taxon>Monodelphis</taxon>
    </lineage>
</organism>
<dbReference type="GO" id="GO:0005737">
    <property type="term" value="C:cytoplasm"/>
    <property type="evidence" value="ECO:0000318"/>
    <property type="project" value="GO_Central"/>
</dbReference>
<feature type="region of interest" description="Disordered" evidence="2">
    <location>
        <begin position="82"/>
        <end position="108"/>
    </location>
</feature>
<dbReference type="Ensembl" id="ENSMODT00000058709.1">
    <property type="protein sequence ID" value="ENSMODP00000059179.1"/>
    <property type="gene ID" value="ENSMODG00000043414.1"/>
</dbReference>
<sequence length="388" mass="44558">MAEQMSCPLTGFCGTIWTNGVTHQCCCQFPSQIIVIPMVDSSRSWRTLAPLSRRGVRRELSRGDDVGCSFMEATAADEWRTVPKRRGRRPRPAKLHMADGDPEMGGDGDAVRRRVCEAREDLVTSDFWRLTEELIQKCFTKPKDQLQESPEPISEVLEHLCLEPSQHPVEAPNSNLRKESLERTSHFKCVCYGIGKFASCVIARNQLAFLLLFLEKLQIPRNHCYIFDPLFNELEISVLNAFGLTVLNENEEGKRNICGEPTIFYMIHCGTALYNNLLWSNWSVDSLSKVMIIGNSFKGIEAKLLTRILQENYPYVAKILKGIEEIEFPQTSQYMDVFNDTAILWFPLQNLKEFPSEMWTFQDGPVYSETEELEIIRNKRKLTQPFLQ</sequence>
<dbReference type="Proteomes" id="UP000002280">
    <property type="component" value="Chromosome 3"/>
</dbReference>
<dbReference type="Bgee" id="ENSMODG00000043414">
    <property type="expression patterns" value="Expressed in spinal cord and 21 other cell types or tissues"/>
</dbReference>
<dbReference type="InterPro" id="IPR012942">
    <property type="entry name" value="SRR1-like"/>
</dbReference>
<evidence type="ECO:0000313" key="4">
    <source>
        <dbReference type="Ensembl" id="ENSMODP00000059179.1"/>
    </source>
</evidence>
<dbReference type="FunCoup" id="A0A5F8HH81">
    <property type="interactions" value="2417"/>
</dbReference>
<reference evidence="4 5" key="1">
    <citation type="journal article" date="2007" name="Nature">
        <title>Genome of the marsupial Monodelphis domestica reveals innovation in non-coding sequences.</title>
        <authorList>
            <person name="Mikkelsen T.S."/>
            <person name="Wakefield M.J."/>
            <person name="Aken B."/>
            <person name="Amemiya C.T."/>
            <person name="Chang J.L."/>
            <person name="Duke S."/>
            <person name="Garber M."/>
            <person name="Gentles A.J."/>
            <person name="Goodstadt L."/>
            <person name="Heger A."/>
            <person name="Jurka J."/>
            <person name="Kamal M."/>
            <person name="Mauceli E."/>
            <person name="Searle S.M."/>
            <person name="Sharpe T."/>
            <person name="Baker M.L."/>
            <person name="Batzer M.A."/>
            <person name="Benos P.V."/>
            <person name="Belov K."/>
            <person name="Clamp M."/>
            <person name="Cook A."/>
            <person name="Cuff J."/>
            <person name="Das R."/>
            <person name="Davidow L."/>
            <person name="Deakin J.E."/>
            <person name="Fazzari M.J."/>
            <person name="Glass J.L."/>
            <person name="Grabherr M."/>
            <person name="Greally J.M."/>
            <person name="Gu W."/>
            <person name="Hore T.A."/>
            <person name="Huttley G.A."/>
            <person name="Kleber M."/>
            <person name="Jirtle R.L."/>
            <person name="Koina E."/>
            <person name="Lee J.T."/>
            <person name="Mahony S."/>
            <person name="Marra M.A."/>
            <person name="Miller R.D."/>
            <person name="Nicholls R.D."/>
            <person name="Oda M."/>
            <person name="Papenfuss A.T."/>
            <person name="Parra Z.E."/>
            <person name="Pollock D.D."/>
            <person name="Ray D.A."/>
            <person name="Schein J.E."/>
            <person name="Speed T.P."/>
            <person name="Thompson K."/>
            <person name="VandeBerg J.L."/>
            <person name="Wade C.M."/>
            <person name="Walker J.A."/>
            <person name="Waters P.D."/>
            <person name="Webber C."/>
            <person name="Weidman J.R."/>
            <person name="Xie X."/>
            <person name="Zody M.C."/>
            <person name="Baldwin J."/>
            <person name="Abdouelleil A."/>
            <person name="Abdulkadir J."/>
            <person name="Abebe A."/>
            <person name="Abera B."/>
            <person name="Abreu J."/>
            <person name="Acer S.C."/>
            <person name="Aftuck L."/>
            <person name="Alexander A."/>
            <person name="An P."/>
            <person name="Anderson E."/>
            <person name="Anderson S."/>
            <person name="Arachi H."/>
            <person name="Azer M."/>
            <person name="Bachantsang P."/>
            <person name="Barry A."/>
            <person name="Bayul T."/>
            <person name="Berlin A."/>
            <person name="Bessette D."/>
            <person name="Bloom T."/>
            <person name="Bloom T."/>
            <person name="Boguslavskiy L."/>
            <person name="Bonnet C."/>
            <person name="Boukhgalter B."/>
            <person name="Bourzgui I."/>
            <person name="Brown A."/>
            <person name="Cahill P."/>
            <person name="Channer S."/>
            <person name="Cheshatsang Y."/>
            <person name="Chuda L."/>
            <person name="Citroen M."/>
            <person name="Collymore A."/>
            <person name="Cooke P."/>
            <person name="Costello M."/>
            <person name="D'Aco K."/>
            <person name="Daza R."/>
            <person name="De Haan G."/>
            <person name="DeGray S."/>
            <person name="DeMaso C."/>
            <person name="Dhargay N."/>
            <person name="Dooley K."/>
            <person name="Dooley E."/>
            <person name="Doricent M."/>
            <person name="Dorje P."/>
            <person name="Dorjee K."/>
            <person name="Dupes A."/>
            <person name="Elong R."/>
            <person name="Falk J."/>
            <person name="Farina A."/>
            <person name="Faro S."/>
            <person name="Ferguson D."/>
            <person name="Fisher S."/>
            <person name="Foley C.D."/>
            <person name="Franke A."/>
            <person name="Friedrich D."/>
            <person name="Gadbois L."/>
            <person name="Gearin G."/>
            <person name="Gearin C.R."/>
            <person name="Giannoukos G."/>
            <person name="Goode T."/>
            <person name="Graham J."/>
            <person name="Grandbois E."/>
            <person name="Grewal S."/>
            <person name="Gyaltsen K."/>
            <person name="Hafez N."/>
            <person name="Hagos B."/>
            <person name="Hall J."/>
            <person name="Henson C."/>
            <person name="Hollinger A."/>
            <person name="Honan T."/>
            <person name="Huard M.D."/>
            <person name="Hughes L."/>
            <person name="Hurhula B."/>
            <person name="Husby M.E."/>
            <person name="Kamat A."/>
            <person name="Kanga B."/>
            <person name="Kashin S."/>
            <person name="Khazanovich D."/>
            <person name="Kisner P."/>
            <person name="Lance K."/>
            <person name="Lara M."/>
            <person name="Lee W."/>
            <person name="Lennon N."/>
            <person name="Letendre F."/>
            <person name="LeVine R."/>
            <person name="Lipovsky A."/>
            <person name="Liu X."/>
            <person name="Liu J."/>
            <person name="Liu S."/>
            <person name="Lokyitsang T."/>
            <person name="Lokyitsang Y."/>
            <person name="Lubonja R."/>
            <person name="Lui A."/>
            <person name="MacDonald P."/>
            <person name="Magnisalis V."/>
            <person name="Maru K."/>
            <person name="Matthews C."/>
            <person name="McCusker W."/>
            <person name="McDonough S."/>
            <person name="Mehta T."/>
            <person name="Meldrim J."/>
            <person name="Meneus L."/>
            <person name="Mihai O."/>
            <person name="Mihalev A."/>
            <person name="Mihova T."/>
            <person name="Mittelman R."/>
            <person name="Mlenga V."/>
            <person name="Montmayeur A."/>
            <person name="Mulrain L."/>
            <person name="Navidi A."/>
            <person name="Naylor J."/>
            <person name="Negash T."/>
            <person name="Nguyen T."/>
            <person name="Nguyen N."/>
            <person name="Nicol R."/>
            <person name="Norbu C."/>
            <person name="Norbu N."/>
            <person name="Novod N."/>
            <person name="O'Neill B."/>
            <person name="Osman S."/>
            <person name="Markiewicz E."/>
            <person name="Oyono O.L."/>
            <person name="Patti C."/>
            <person name="Phunkhang P."/>
            <person name="Pierre F."/>
            <person name="Priest M."/>
            <person name="Raghuraman S."/>
            <person name="Rege F."/>
            <person name="Reyes R."/>
            <person name="Rise C."/>
            <person name="Rogov P."/>
            <person name="Ross K."/>
            <person name="Ryan E."/>
            <person name="Settipalli S."/>
            <person name="Shea T."/>
            <person name="Sherpa N."/>
            <person name="Shi L."/>
            <person name="Shih D."/>
            <person name="Sparrow T."/>
            <person name="Spaulding J."/>
            <person name="Stalker J."/>
            <person name="Stange-Thomann N."/>
            <person name="Stavropoulos S."/>
            <person name="Stone C."/>
            <person name="Strader C."/>
            <person name="Tesfaye S."/>
            <person name="Thomson T."/>
            <person name="Thoulutsang Y."/>
            <person name="Thoulutsang D."/>
            <person name="Topham K."/>
            <person name="Topping I."/>
            <person name="Tsamla T."/>
            <person name="Vassiliev H."/>
            <person name="Vo A."/>
            <person name="Wangchuk T."/>
            <person name="Wangdi T."/>
            <person name="Weiand M."/>
            <person name="Wilkinson J."/>
            <person name="Wilson A."/>
            <person name="Yadav S."/>
            <person name="Young G."/>
            <person name="Yu Q."/>
            <person name="Zembek L."/>
            <person name="Zhong D."/>
            <person name="Zimmer A."/>
            <person name="Zwirko Z."/>
            <person name="Jaffe D.B."/>
            <person name="Alvarez P."/>
            <person name="Brockman W."/>
            <person name="Butler J."/>
            <person name="Chin C."/>
            <person name="Gnerre S."/>
            <person name="MacCallum I."/>
            <person name="Graves J.A."/>
            <person name="Ponting C.P."/>
            <person name="Breen M."/>
            <person name="Samollow P.B."/>
            <person name="Lander E.S."/>
            <person name="Lindblad-Toh K."/>
        </authorList>
    </citation>
    <scope>NUCLEOTIDE SEQUENCE [LARGE SCALE GENOMIC DNA]</scope>
</reference>
<feature type="domain" description="SRR1-like" evidence="3">
    <location>
        <begin position="178"/>
        <end position="345"/>
    </location>
</feature>
<protein>
    <submittedName>
        <fullName evidence="4">SRR1 domain containing</fullName>
    </submittedName>
</protein>
<feature type="compositionally biased region" description="Basic residues" evidence="2">
    <location>
        <begin position="82"/>
        <end position="94"/>
    </location>
</feature>
<dbReference type="PANTHER" id="PTHR28626">
    <property type="entry name" value="SRR1-LIKE PROTEIN"/>
    <property type="match status" value="1"/>
</dbReference>
<evidence type="ECO:0000256" key="1">
    <source>
        <dbReference type="ARBA" id="ARBA00009856"/>
    </source>
</evidence>
<accession>A0A5F8HH81</accession>
<reference evidence="4" key="3">
    <citation type="submission" date="2025-09" db="UniProtKB">
        <authorList>
            <consortium name="Ensembl"/>
        </authorList>
    </citation>
    <scope>IDENTIFICATION</scope>
</reference>
<dbReference type="AlphaFoldDB" id="A0A5F8HH81"/>
<dbReference type="OMA" id="SWHFFKL"/>
<evidence type="ECO:0000313" key="5">
    <source>
        <dbReference type="Proteomes" id="UP000002280"/>
    </source>
</evidence>
<evidence type="ECO:0000259" key="3">
    <source>
        <dbReference type="Pfam" id="PF07985"/>
    </source>
</evidence>